<evidence type="ECO:0000313" key="2">
    <source>
        <dbReference type="Proteomes" id="UP001176517"/>
    </source>
</evidence>
<evidence type="ECO:0000313" key="1">
    <source>
        <dbReference type="EMBL" id="KAK0542608.1"/>
    </source>
</evidence>
<dbReference type="Proteomes" id="UP001176517">
    <property type="component" value="Unassembled WGS sequence"/>
</dbReference>
<organism evidence="1 2">
    <name type="scientific">Tilletia horrida</name>
    <dbReference type="NCBI Taxonomy" id="155126"/>
    <lineage>
        <taxon>Eukaryota</taxon>
        <taxon>Fungi</taxon>
        <taxon>Dikarya</taxon>
        <taxon>Basidiomycota</taxon>
        <taxon>Ustilaginomycotina</taxon>
        <taxon>Exobasidiomycetes</taxon>
        <taxon>Tilletiales</taxon>
        <taxon>Tilletiaceae</taxon>
        <taxon>Tilletia</taxon>
    </lineage>
</organism>
<sequence>MDDMSGSVDAFNKLNIKLKDTNTTMEPRTTRFRTPSAFWEFTRPDVYEQIKKDERSAAAVALTVQEMEKDNAFYESGSSGQLAKERVKAIKEETSRNSTPLLTWSRR</sequence>
<accession>A0AAN6GJ01</accession>
<gene>
    <name evidence="1" type="ORF">OC846_006686</name>
</gene>
<dbReference type="EMBL" id="JAPDMZ010000486">
    <property type="protein sequence ID" value="KAK0542608.1"/>
    <property type="molecule type" value="Genomic_DNA"/>
</dbReference>
<protein>
    <submittedName>
        <fullName evidence="1">Uncharacterized protein</fullName>
    </submittedName>
</protein>
<keyword evidence="2" id="KW-1185">Reference proteome</keyword>
<proteinExistence type="predicted"/>
<dbReference type="AlphaFoldDB" id="A0AAN6GJ01"/>
<name>A0AAN6GJ01_9BASI</name>
<comment type="caution">
    <text evidence="1">The sequence shown here is derived from an EMBL/GenBank/DDBJ whole genome shotgun (WGS) entry which is preliminary data.</text>
</comment>
<reference evidence="1" key="1">
    <citation type="journal article" date="2023" name="PhytoFront">
        <title>Draft Genome Resources of Seven Strains of Tilletia horrida, Causal Agent of Kernel Smut of Rice.</title>
        <authorList>
            <person name="Khanal S."/>
            <person name="Antony Babu S."/>
            <person name="Zhou X.G."/>
        </authorList>
    </citation>
    <scope>NUCLEOTIDE SEQUENCE</scope>
    <source>
        <strain evidence="1">TX6</strain>
    </source>
</reference>